<evidence type="ECO:0000313" key="2">
    <source>
        <dbReference type="Proteomes" id="UP000017248"/>
    </source>
</evidence>
<comment type="caution">
    <text evidence="1">The sequence shown here is derived from an EMBL/GenBank/DDBJ whole genome shotgun (WGS) entry which is preliminary data.</text>
</comment>
<protein>
    <submittedName>
        <fullName evidence="1">Uncharacterized protein</fullName>
    </submittedName>
</protein>
<dbReference type="HOGENOM" id="CLU_3431876_0_0_9"/>
<dbReference type="AlphaFoldDB" id="U6F3Z0"/>
<sequence>MVKAVIGKAESDRGIEG</sequence>
<reference evidence="1" key="1">
    <citation type="submission" date="2013-09" db="EMBL/GenBank/DDBJ databases">
        <title>Draft Genome Sequence of five Lactobacillus helveticus strains CIRM-BIA 101T, 103, 104, 951 and 953 isolated from milk product.</title>
        <authorList>
            <person name="Valence F."/>
            <person name="Chuat V."/>
            <person name="Ma L."/>
            <person name="Creno S."/>
            <person name="Falentin H."/>
            <person name="Lortal S."/>
            <person name="Bizet C."/>
            <person name="Clermont D."/>
            <person name="Loux V."/>
            <person name="Bouchier C."/>
            <person name="Cousin S."/>
        </authorList>
    </citation>
    <scope>NUCLEOTIDE SEQUENCE [LARGE SCALE GENOMIC DNA]</scope>
    <source>
        <strain evidence="1">CIRM-BIA 951</strain>
    </source>
</reference>
<gene>
    <name evidence="1" type="ORF">LHCIRMBIA951_00868</name>
</gene>
<keyword evidence="2" id="KW-1185">Reference proteome</keyword>
<evidence type="ECO:0000313" key="1">
    <source>
        <dbReference type="EMBL" id="CDI58867.1"/>
    </source>
</evidence>
<name>U6F3Z0_LACHE</name>
<organism evidence="1 2">
    <name type="scientific">Lactobacillus helveticus CIRM-BIA 951</name>
    <dbReference type="NCBI Taxonomy" id="1226334"/>
    <lineage>
        <taxon>Bacteria</taxon>
        <taxon>Bacillati</taxon>
        <taxon>Bacillota</taxon>
        <taxon>Bacilli</taxon>
        <taxon>Lactobacillales</taxon>
        <taxon>Lactobacillaceae</taxon>
        <taxon>Lactobacillus</taxon>
    </lineage>
</organism>
<proteinExistence type="predicted"/>
<accession>U6F3Z0</accession>
<dbReference type="Proteomes" id="UP000017248">
    <property type="component" value="Unassembled WGS sequence"/>
</dbReference>
<dbReference type="EMBL" id="CBUK010000111">
    <property type="protein sequence ID" value="CDI58867.1"/>
    <property type="molecule type" value="Genomic_DNA"/>
</dbReference>